<dbReference type="InterPro" id="IPR000352">
    <property type="entry name" value="Pep_chain_release_fac_I"/>
</dbReference>
<sequence length="209" mass="22764">MIWLQITANTGPVECCLAVTKALAQLNREARKAGVAVSVVEQLDGPVGGTLRSVLLELDGPAELEGELAARWCGSIQWICESPYRKMHKRKNWFLSGAAFAPPAVSTEFGEIRYEATRASGPGGQHVNKTDSAIRATHVASGLSVKVQTERSQHANKRLAAQLLLSKLGELATAEEGKNKSERRMHHFQAERGNAERVFVGMGFVERTT</sequence>
<proteinExistence type="inferred from homology"/>
<name>A0ABX0NFA0_9BURK</name>
<dbReference type="PANTHER" id="PTHR43804">
    <property type="entry name" value="LD18447P"/>
    <property type="match status" value="1"/>
</dbReference>
<accession>A0ABX0NFA0</accession>
<dbReference type="NCBIfam" id="TIGR03072">
    <property type="entry name" value="release_prfH"/>
    <property type="match status" value="1"/>
</dbReference>
<organism evidence="3 4">
    <name type="scientific">Massilia frigida</name>
    <dbReference type="NCBI Taxonomy" id="2609281"/>
    <lineage>
        <taxon>Bacteria</taxon>
        <taxon>Pseudomonadati</taxon>
        <taxon>Pseudomonadota</taxon>
        <taxon>Betaproteobacteria</taxon>
        <taxon>Burkholderiales</taxon>
        <taxon>Oxalobacteraceae</taxon>
        <taxon>Telluria group</taxon>
        <taxon>Massilia</taxon>
    </lineage>
</organism>
<dbReference type="SUPFAM" id="SSF75620">
    <property type="entry name" value="Release factor"/>
    <property type="match status" value="1"/>
</dbReference>
<evidence type="ECO:0000259" key="2">
    <source>
        <dbReference type="PROSITE" id="PS00745"/>
    </source>
</evidence>
<gene>
    <name evidence="3" type="ORF">F2P44_14225</name>
</gene>
<evidence type="ECO:0000313" key="4">
    <source>
        <dbReference type="Proteomes" id="UP000621455"/>
    </source>
</evidence>
<dbReference type="RefSeq" id="WP_167087483.1">
    <property type="nucleotide sequence ID" value="NZ_WHJG01000012.1"/>
</dbReference>
<comment type="similarity">
    <text evidence="1">Belongs to the prokaryotic/mitochondrial release factor family.</text>
</comment>
<dbReference type="PANTHER" id="PTHR43804:SF9">
    <property type="entry name" value="PEPTIDE CHAIN RELEASE FACTOR HOMOLOG-RELATED"/>
    <property type="match status" value="1"/>
</dbReference>
<evidence type="ECO:0000256" key="1">
    <source>
        <dbReference type="ARBA" id="ARBA00010835"/>
    </source>
</evidence>
<dbReference type="Proteomes" id="UP000621455">
    <property type="component" value="Unassembled WGS sequence"/>
</dbReference>
<dbReference type="InterPro" id="IPR045853">
    <property type="entry name" value="Pep_chain_release_fac_I_sf"/>
</dbReference>
<dbReference type="Gene3D" id="3.30.160.20">
    <property type="match status" value="1"/>
</dbReference>
<reference evidence="3 4" key="1">
    <citation type="submission" date="2019-10" db="EMBL/GenBank/DDBJ databases">
        <title>Taxonomy of Antarctic Massilia spp.: description of Massilia rubra sp. nov., Massilia aquatica sp. nov., Massilia mucilaginosa sp. nov., Massilia frigida sp. nov. isolated from streams, lakes and regoliths.</title>
        <authorList>
            <person name="Holochova P."/>
            <person name="Sedlacek I."/>
            <person name="Kralova S."/>
            <person name="Maslanova I."/>
            <person name="Busse H.-J."/>
            <person name="Stankova E."/>
            <person name="Vrbovska V."/>
            <person name="Kovarovic V."/>
            <person name="Bartak M."/>
            <person name="Svec P."/>
            <person name="Pantucek R."/>
        </authorList>
    </citation>
    <scope>NUCLEOTIDE SEQUENCE [LARGE SCALE GENOMIC DNA]</scope>
    <source>
        <strain evidence="3 4">CCM 8695</strain>
    </source>
</reference>
<dbReference type="InterPro" id="IPR017509">
    <property type="entry name" value="PrfH"/>
</dbReference>
<dbReference type="EMBL" id="WHJG01000012">
    <property type="protein sequence ID" value="NHZ80420.1"/>
    <property type="molecule type" value="Genomic_DNA"/>
</dbReference>
<dbReference type="PROSITE" id="PS00745">
    <property type="entry name" value="RF_PROK_I"/>
    <property type="match status" value="1"/>
</dbReference>
<dbReference type="Pfam" id="PF00472">
    <property type="entry name" value="RF-1"/>
    <property type="match status" value="1"/>
</dbReference>
<protein>
    <submittedName>
        <fullName evidence="3">Peptide chain release factor H</fullName>
    </submittedName>
</protein>
<dbReference type="InterPro" id="IPR050057">
    <property type="entry name" value="Prokaryotic/Mito_RF"/>
</dbReference>
<evidence type="ECO:0000313" key="3">
    <source>
        <dbReference type="EMBL" id="NHZ80420.1"/>
    </source>
</evidence>
<dbReference type="Gene3D" id="3.30.70.1660">
    <property type="match status" value="1"/>
</dbReference>
<comment type="caution">
    <text evidence="3">The sequence shown here is derived from an EMBL/GenBank/DDBJ whole genome shotgun (WGS) entry which is preliminary data.</text>
</comment>
<keyword evidence="4" id="KW-1185">Reference proteome</keyword>
<feature type="domain" description="Prokaryotic-type class I peptide chain release factors" evidence="2">
    <location>
        <begin position="118"/>
        <end position="134"/>
    </location>
</feature>